<evidence type="ECO:0000313" key="1">
    <source>
        <dbReference type="EMBL" id="KAK7842821.1"/>
    </source>
</evidence>
<evidence type="ECO:0000313" key="2">
    <source>
        <dbReference type="Proteomes" id="UP000237347"/>
    </source>
</evidence>
<protein>
    <submittedName>
        <fullName evidence="1">Uncharacterized protein</fullName>
    </submittedName>
</protein>
<dbReference type="EMBL" id="PKMF04000215">
    <property type="protein sequence ID" value="KAK7842821.1"/>
    <property type="molecule type" value="Genomic_DNA"/>
</dbReference>
<proteinExistence type="predicted"/>
<name>A0AAW0KVW6_QUESU</name>
<dbReference type="AlphaFoldDB" id="A0AAW0KVW6"/>
<keyword evidence="2" id="KW-1185">Reference proteome</keyword>
<reference evidence="1 2" key="1">
    <citation type="journal article" date="2018" name="Sci. Data">
        <title>The draft genome sequence of cork oak.</title>
        <authorList>
            <person name="Ramos A.M."/>
            <person name="Usie A."/>
            <person name="Barbosa P."/>
            <person name="Barros P.M."/>
            <person name="Capote T."/>
            <person name="Chaves I."/>
            <person name="Simoes F."/>
            <person name="Abreu I."/>
            <person name="Carrasquinho I."/>
            <person name="Faro C."/>
            <person name="Guimaraes J.B."/>
            <person name="Mendonca D."/>
            <person name="Nobrega F."/>
            <person name="Rodrigues L."/>
            <person name="Saibo N.J.M."/>
            <person name="Varela M.C."/>
            <person name="Egas C."/>
            <person name="Matos J."/>
            <person name="Miguel C.M."/>
            <person name="Oliveira M.M."/>
            <person name="Ricardo C.P."/>
            <person name="Goncalves S."/>
        </authorList>
    </citation>
    <scope>NUCLEOTIDE SEQUENCE [LARGE SCALE GENOMIC DNA]</scope>
    <source>
        <strain evidence="2">cv. HL8</strain>
    </source>
</reference>
<sequence length="143" mass="16050">MLRLCVVISHITNRSSLASAKHTHTPTLVNFLLNSDSLLSNIASNHGLAQYKSNSQLVNWPTDNLYELQGSKCASAWWDSIVSCPLDYILIETRSVGVCMYQTKVIEFLVIAIMLSALVTNQPNQFVMTQLMFQQQVHFMSAL</sequence>
<organism evidence="1 2">
    <name type="scientific">Quercus suber</name>
    <name type="common">Cork oak</name>
    <dbReference type="NCBI Taxonomy" id="58331"/>
    <lineage>
        <taxon>Eukaryota</taxon>
        <taxon>Viridiplantae</taxon>
        <taxon>Streptophyta</taxon>
        <taxon>Embryophyta</taxon>
        <taxon>Tracheophyta</taxon>
        <taxon>Spermatophyta</taxon>
        <taxon>Magnoliopsida</taxon>
        <taxon>eudicotyledons</taxon>
        <taxon>Gunneridae</taxon>
        <taxon>Pentapetalae</taxon>
        <taxon>rosids</taxon>
        <taxon>fabids</taxon>
        <taxon>Fagales</taxon>
        <taxon>Fagaceae</taxon>
        <taxon>Quercus</taxon>
    </lineage>
</organism>
<gene>
    <name evidence="1" type="ORF">CFP56_013406</name>
</gene>
<dbReference type="Proteomes" id="UP000237347">
    <property type="component" value="Unassembled WGS sequence"/>
</dbReference>
<comment type="caution">
    <text evidence="1">The sequence shown here is derived from an EMBL/GenBank/DDBJ whole genome shotgun (WGS) entry which is preliminary data.</text>
</comment>
<accession>A0AAW0KVW6</accession>